<evidence type="ECO:0000313" key="2">
    <source>
        <dbReference type="EMBL" id="QDT13325.1"/>
    </source>
</evidence>
<accession>A0A517P1T8</accession>
<dbReference type="EMBL" id="CP036526">
    <property type="protein sequence ID" value="QDT13325.1"/>
    <property type="molecule type" value="Genomic_DNA"/>
</dbReference>
<keyword evidence="3" id="KW-1185">Reference proteome</keyword>
<proteinExistence type="predicted"/>
<feature type="compositionally biased region" description="Low complexity" evidence="1">
    <location>
        <begin position="161"/>
        <end position="177"/>
    </location>
</feature>
<evidence type="ECO:0000313" key="3">
    <source>
        <dbReference type="Proteomes" id="UP000319817"/>
    </source>
</evidence>
<dbReference type="Proteomes" id="UP000319817">
    <property type="component" value="Chromosome"/>
</dbReference>
<gene>
    <name evidence="2" type="ORF">K239x_53430</name>
</gene>
<reference evidence="2 3" key="1">
    <citation type="submission" date="2019-02" db="EMBL/GenBank/DDBJ databases">
        <title>Deep-cultivation of Planctomycetes and their phenomic and genomic characterization uncovers novel biology.</title>
        <authorList>
            <person name="Wiegand S."/>
            <person name="Jogler M."/>
            <person name="Boedeker C."/>
            <person name="Pinto D."/>
            <person name="Vollmers J."/>
            <person name="Rivas-Marin E."/>
            <person name="Kohn T."/>
            <person name="Peeters S.H."/>
            <person name="Heuer A."/>
            <person name="Rast P."/>
            <person name="Oberbeckmann S."/>
            <person name="Bunk B."/>
            <person name="Jeske O."/>
            <person name="Meyerdierks A."/>
            <person name="Storesund J.E."/>
            <person name="Kallscheuer N."/>
            <person name="Luecker S."/>
            <person name="Lage O.M."/>
            <person name="Pohl T."/>
            <person name="Merkel B.J."/>
            <person name="Hornburger P."/>
            <person name="Mueller R.-W."/>
            <person name="Bruemmer F."/>
            <person name="Labrenz M."/>
            <person name="Spormann A.M."/>
            <person name="Op den Camp H."/>
            <person name="Overmann J."/>
            <person name="Amann R."/>
            <person name="Jetten M.S.M."/>
            <person name="Mascher T."/>
            <person name="Medema M.H."/>
            <person name="Devos D.P."/>
            <person name="Kaster A.-K."/>
            <person name="Ovreas L."/>
            <person name="Rohde M."/>
            <person name="Galperin M.Y."/>
            <person name="Jogler C."/>
        </authorList>
    </citation>
    <scope>NUCLEOTIDE SEQUENCE [LARGE SCALE GENOMIC DNA]</scope>
    <source>
        <strain evidence="2 3">K23_9</strain>
    </source>
</reference>
<organism evidence="2 3">
    <name type="scientific">Stieleria marina</name>
    <dbReference type="NCBI Taxonomy" id="1930275"/>
    <lineage>
        <taxon>Bacteria</taxon>
        <taxon>Pseudomonadati</taxon>
        <taxon>Planctomycetota</taxon>
        <taxon>Planctomycetia</taxon>
        <taxon>Pirellulales</taxon>
        <taxon>Pirellulaceae</taxon>
        <taxon>Stieleria</taxon>
    </lineage>
</organism>
<evidence type="ECO:0000256" key="1">
    <source>
        <dbReference type="SAM" id="MobiDB-lite"/>
    </source>
</evidence>
<dbReference type="AlphaFoldDB" id="A0A517P1T8"/>
<name>A0A517P1T8_9BACT</name>
<protein>
    <submittedName>
        <fullName evidence="2">Uncharacterized protein</fullName>
    </submittedName>
</protein>
<dbReference type="RefSeq" id="WP_145421072.1">
    <property type="nucleotide sequence ID" value="NZ_CP036526.1"/>
</dbReference>
<sequence>MIAIAQKFAPPAVVLGAALYLGMPPAAPLDLGESIVRASAVRWKKDDLKPPVITKPAANPFHEVLVASEEMEVEPDTGKLVVATKPSGPDPAKVRAGLSLSGIASMGGRKWAVINGKPRLPGDTLKTNDANHLLCKIVRIENDHAVIACEETIVEIRAQPFGASSSAAGPPVATPVSNRSDSSSLPVIAPPPSST</sequence>
<feature type="region of interest" description="Disordered" evidence="1">
    <location>
        <begin position="161"/>
        <end position="195"/>
    </location>
</feature>
<dbReference type="OrthoDB" id="284785at2"/>